<organism evidence="2 3">
    <name type="scientific">Alkalicoccus halolimnae</name>
    <dbReference type="NCBI Taxonomy" id="1667239"/>
    <lineage>
        <taxon>Bacteria</taxon>
        <taxon>Bacillati</taxon>
        <taxon>Bacillota</taxon>
        <taxon>Bacilli</taxon>
        <taxon>Bacillales</taxon>
        <taxon>Bacillaceae</taxon>
        <taxon>Alkalicoccus</taxon>
    </lineage>
</organism>
<dbReference type="KEGG" id="ahal:FTX54_012825"/>
<evidence type="ECO:0000313" key="2">
    <source>
        <dbReference type="EMBL" id="WWD79294.1"/>
    </source>
</evidence>
<gene>
    <name evidence="2" type="ORF">FTX54_012825</name>
</gene>
<dbReference type="Proteomes" id="UP000321816">
    <property type="component" value="Chromosome"/>
</dbReference>
<reference evidence="2 3" key="1">
    <citation type="submission" date="2024-01" db="EMBL/GenBank/DDBJ databases">
        <title>Complete Genome Sequence of Alkalicoccus halolimnae BZ-SZ-XJ29T, a Moderately Halophilic Bacterium Isolated from a Salt Lake.</title>
        <authorList>
            <person name="Zhao B."/>
        </authorList>
    </citation>
    <scope>NUCLEOTIDE SEQUENCE [LARGE SCALE GENOMIC DNA]</scope>
    <source>
        <strain evidence="2 3">BZ-SZ-XJ29</strain>
    </source>
</reference>
<accession>A0A5C7FJY3</accession>
<keyword evidence="3" id="KW-1185">Reference proteome</keyword>
<sequence>MDLRLVLDRPGVAPCALQLPVKIRSRLCLLIKKISFNHHSFHLYKGEVPFLQKAIFILHAAILHEGLLKKRLGTGFYLGTFLIQPAGFLYWKIKTKQKPADSCGRRRLEDPAGHKPEEAGKLLHGRQRKRSRRHSKKQHKALTKPILKPPAAPVLLPALSQR</sequence>
<feature type="compositionally biased region" description="Low complexity" evidence="1">
    <location>
        <begin position="153"/>
        <end position="162"/>
    </location>
</feature>
<dbReference type="RefSeq" id="WP_187254507.1">
    <property type="nucleotide sequence ID" value="NZ_CP144914.1"/>
</dbReference>
<feature type="compositionally biased region" description="Basic and acidic residues" evidence="1">
    <location>
        <begin position="103"/>
        <end position="121"/>
    </location>
</feature>
<feature type="region of interest" description="Disordered" evidence="1">
    <location>
        <begin position="96"/>
        <end position="162"/>
    </location>
</feature>
<dbReference type="AlphaFoldDB" id="A0A5C7FJY3"/>
<evidence type="ECO:0000256" key="1">
    <source>
        <dbReference type="SAM" id="MobiDB-lite"/>
    </source>
</evidence>
<dbReference type="EMBL" id="CP144914">
    <property type="protein sequence ID" value="WWD79294.1"/>
    <property type="molecule type" value="Genomic_DNA"/>
</dbReference>
<protein>
    <submittedName>
        <fullName evidence="2">Uncharacterized protein</fullName>
    </submittedName>
</protein>
<evidence type="ECO:0000313" key="3">
    <source>
        <dbReference type="Proteomes" id="UP000321816"/>
    </source>
</evidence>
<proteinExistence type="predicted"/>
<feature type="compositionally biased region" description="Basic residues" evidence="1">
    <location>
        <begin position="123"/>
        <end position="142"/>
    </location>
</feature>
<name>A0A5C7FJY3_9BACI</name>